<dbReference type="EMBL" id="UINC01090387">
    <property type="protein sequence ID" value="SVC42288.1"/>
    <property type="molecule type" value="Genomic_DNA"/>
</dbReference>
<evidence type="ECO:0000313" key="3">
    <source>
        <dbReference type="EMBL" id="SVC42288.1"/>
    </source>
</evidence>
<name>A0A382M0V1_9ZZZZ</name>
<feature type="compositionally biased region" description="Basic and acidic residues" evidence="2">
    <location>
        <begin position="84"/>
        <end position="105"/>
    </location>
</feature>
<accession>A0A382M0V1</accession>
<protein>
    <submittedName>
        <fullName evidence="3">Uncharacterized protein</fullName>
    </submittedName>
</protein>
<evidence type="ECO:0000256" key="1">
    <source>
        <dbReference type="SAM" id="Coils"/>
    </source>
</evidence>
<proteinExistence type="predicted"/>
<feature type="compositionally biased region" description="Basic and acidic residues" evidence="2">
    <location>
        <begin position="1"/>
        <end position="19"/>
    </location>
</feature>
<feature type="compositionally biased region" description="Basic and acidic residues" evidence="2">
    <location>
        <begin position="60"/>
        <end position="72"/>
    </location>
</feature>
<organism evidence="3">
    <name type="scientific">marine metagenome</name>
    <dbReference type="NCBI Taxonomy" id="408172"/>
    <lineage>
        <taxon>unclassified sequences</taxon>
        <taxon>metagenomes</taxon>
        <taxon>ecological metagenomes</taxon>
    </lineage>
</organism>
<feature type="region of interest" description="Disordered" evidence="2">
    <location>
        <begin position="1"/>
        <end position="106"/>
    </location>
</feature>
<reference evidence="3" key="1">
    <citation type="submission" date="2018-05" db="EMBL/GenBank/DDBJ databases">
        <authorList>
            <person name="Lanie J.A."/>
            <person name="Ng W.-L."/>
            <person name="Kazmierczak K.M."/>
            <person name="Andrzejewski T.M."/>
            <person name="Davidsen T.M."/>
            <person name="Wayne K.J."/>
            <person name="Tettelin H."/>
            <person name="Glass J.I."/>
            <person name="Rusch D."/>
            <person name="Podicherti R."/>
            <person name="Tsui H.-C.T."/>
            <person name="Winkler M.E."/>
        </authorList>
    </citation>
    <scope>NUCLEOTIDE SEQUENCE</scope>
</reference>
<feature type="non-terminal residue" evidence="3">
    <location>
        <position position="361"/>
    </location>
</feature>
<feature type="non-terminal residue" evidence="3">
    <location>
        <position position="1"/>
    </location>
</feature>
<sequence length="361" mass="41327">MSKETKITEPVKQEGDFKIKSKKKTPKNLGHASNKEVTKLDLTKPEATGEITPEVTKVTIPKDDAISERKTGEVSVGESPGDSKSVDGEVRSSESVEVQESKEEDSIVEIEEIIEEKTEELTEKVEDAVKETVKTGKPLPENIENLVSFMEQTGGTVEDYVRLNHDYTKTDDVTLLNEYYKQTKPHLNSEEIAFLLEDNFNYDEEVDEARDVKKKKLAFKEEVAKARTELENLKDKYYQEIKLRPGVTQDQQKATDFFNRYNEQQKVMENNHQDFKNKTNQLFNAEFQGFDFELGQKKFRYKISNPKQTGETQVDISKFIKTGSNKLQIWNNLSEPVHPVGIGIKITNRFNNGITSVIRSD</sequence>
<keyword evidence="1" id="KW-0175">Coiled coil</keyword>
<dbReference type="AlphaFoldDB" id="A0A382M0V1"/>
<evidence type="ECO:0000256" key="2">
    <source>
        <dbReference type="SAM" id="MobiDB-lite"/>
    </source>
</evidence>
<gene>
    <name evidence="3" type="ORF">METZ01_LOCUS295142</name>
</gene>
<feature type="compositionally biased region" description="Basic and acidic residues" evidence="2">
    <location>
        <begin position="33"/>
        <end position="44"/>
    </location>
</feature>
<feature type="coiled-coil region" evidence="1">
    <location>
        <begin position="209"/>
        <end position="278"/>
    </location>
</feature>